<comment type="subcellular location">
    <subcellularLocation>
        <location evidence="4">Cell outer membrane</location>
    </subcellularLocation>
</comment>
<feature type="domain" description="Organic solvent tolerance-like N-terminal" evidence="5">
    <location>
        <begin position="109"/>
        <end position="241"/>
    </location>
</feature>
<dbReference type="Proteomes" id="UP001143304">
    <property type="component" value="Unassembled WGS sequence"/>
</dbReference>
<dbReference type="EMBL" id="SHNO01000003">
    <property type="protein sequence ID" value="MCX2979201.1"/>
    <property type="molecule type" value="Genomic_DNA"/>
</dbReference>
<name>A0ABT3TBK3_9GAMM</name>
<dbReference type="Pfam" id="PF04453">
    <property type="entry name" value="LptD"/>
    <property type="match status" value="1"/>
</dbReference>
<dbReference type="HAMAP" id="MF_01411">
    <property type="entry name" value="LPS_assembly_LptD"/>
    <property type="match status" value="1"/>
</dbReference>
<evidence type="ECO:0000313" key="7">
    <source>
        <dbReference type="EMBL" id="MCX2979201.1"/>
    </source>
</evidence>
<evidence type="ECO:0000313" key="8">
    <source>
        <dbReference type="Proteomes" id="UP001143304"/>
    </source>
</evidence>
<dbReference type="RefSeq" id="WP_279250991.1">
    <property type="nucleotide sequence ID" value="NZ_SHNO01000003.1"/>
</dbReference>
<comment type="caution">
    <text evidence="7">The sequence shown here is derived from an EMBL/GenBank/DDBJ whole genome shotgun (WGS) entry which is preliminary data.</text>
</comment>
<keyword evidence="3 4" id="KW-0998">Cell outer membrane</keyword>
<comment type="subunit">
    <text evidence="4">Component of the lipopolysaccharide transport and assembly complex. Interacts with LptE and LptA.</text>
</comment>
<dbReference type="InterPro" id="IPR007543">
    <property type="entry name" value="LptD_C"/>
</dbReference>
<keyword evidence="1 4" id="KW-0732">Signal</keyword>
<protein>
    <recommendedName>
        <fullName evidence="4">LPS-assembly protein LptD</fullName>
    </recommendedName>
</protein>
<comment type="caution">
    <text evidence="4">Lacks conserved residue(s) required for the propagation of feature annotation.</text>
</comment>
<dbReference type="PANTHER" id="PTHR30189">
    <property type="entry name" value="LPS-ASSEMBLY PROTEIN"/>
    <property type="match status" value="1"/>
</dbReference>
<gene>
    <name evidence="4" type="primary">lptD</name>
    <name evidence="7" type="ORF">EYC82_17820</name>
</gene>
<comment type="function">
    <text evidence="4">Together with LptE, is involved in the assembly of lipopolysaccharide (LPS) at the surface of the outer membrane.</text>
</comment>
<evidence type="ECO:0000256" key="4">
    <source>
        <dbReference type="HAMAP-Rule" id="MF_01411"/>
    </source>
</evidence>
<feature type="domain" description="LptD C-terminal" evidence="6">
    <location>
        <begin position="355"/>
        <end position="726"/>
    </location>
</feature>
<reference evidence="7" key="1">
    <citation type="submission" date="2019-02" db="EMBL/GenBank/DDBJ databases">
        <authorList>
            <person name="Li S.-H."/>
        </authorList>
    </citation>
    <scope>NUCLEOTIDE SEQUENCE</scope>
    <source>
        <strain evidence="7">IMCC11814</strain>
    </source>
</reference>
<dbReference type="Gene3D" id="2.60.450.10">
    <property type="entry name" value="Lipopolysaccharide (LPS) transport protein A like domain"/>
    <property type="match status" value="1"/>
</dbReference>
<dbReference type="PANTHER" id="PTHR30189:SF1">
    <property type="entry name" value="LPS-ASSEMBLY PROTEIN LPTD"/>
    <property type="match status" value="1"/>
</dbReference>
<feature type="signal peptide" evidence="4">
    <location>
        <begin position="1"/>
        <end position="34"/>
    </location>
</feature>
<dbReference type="InterPro" id="IPR050218">
    <property type="entry name" value="LptD"/>
</dbReference>
<evidence type="ECO:0000256" key="1">
    <source>
        <dbReference type="ARBA" id="ARBA00022729"/>
    </source>
</evidence>
<proteinExistence type="inferred from homology"/>
<evidence type="ECO:0000259" key="5">
    <source>
        <dbReference type="Pfam" id="PF03968"/>
    </source>
</evidence>
<accession>A0ABT3TBK3</accession>
<evidence type="ECO:0000256" key="2">
    <source>
        <dbReference type="ARBA" id="ARBA00023136"/>
    </source>
</evidence>
<evidence type="ECO:0000256" key="3">
    <source>
        <dbReference type="ARBA" id="ARBA00023237"/>
    </source>
</evidence>
<feature type="chain" id="PRO_5044926267" description="LPS-assembly protein LptD" evidence="4">
    <location>
        <begin position="35"/>
        <end position="817"/>
    </location>
</feature>
<dbReference type="InterPro" id="IPR005653">
    <property type="entry name" value="OstA-like_N"/>
</dbReference>
<keyword evidence="8" id="KW-1185">Reference proteome</keyword>
<evidence type="ECO:0000259" key="6">
    <source>
        <dbReference type="Pfam" id="PF04453"/>
    </source>
</evidence>
<sequence precursor="true">MTPACASPHSYALRAALHLALAALGLMIALLARAEDNKQPDCNATDAGKLQGCDTGGQHADAATFKALDWWSLDTVPESLIDRECIICGGRYIDPLAEDAVPTDRPRDINADADSSWLKGSEVILIGNANATQGARDMRADKLVVDREEESAILSGNVILREPGIKVRGDSAEIQSRTGEATVFNGEFVLHREHMRGTSDILERDEDGLIHVHNGSFTYCPPGEDDWVVYSKDMVIDLEEGLATARSARIEAAGTPVFYTPWLRIPLDDRRRTGLLWPSWGNDSNGGLDVSVPIYLNLAPNYDATYAPRYIEERGLDHQLQLRYTNPLVGDWFAGGAYLHDDDKYKDRVPDASSDRWLGVLRQSGLFQQRWRSRINYSKASDVDYMQDLETANIDDLRRTNLLQLGAIDYLGDNWLTNAKVQSFQSLADDISNQYEILPQITTRYRGSGQPFSLQPIAMTQYSNFGADRDVVTGERLYGEAGMSYPMAWPFGFLTPELKYRQVAYDLSDATTFPDNTPSAGSAVANLDGGLFFERNMRFAGKSLLQTLEPRVYYLYSERADQTDQPVFDSAELTFGYSQLFRDTRFSGHDRLDDANQISLGVTSRLIDDHSGRALLSASVGQIYYFEDRKVRLNRVAEPLDEKSSEIAGNLTITPTRDLVMRSSLVWDPNEDQVDSGFALASYKPDNGSVFNLGYTFRRPTGTGIFAQTKTDEASASSFLPLDNNWSIFGAIRYSLENSIGIEDMIGVEYDSCCWTVRLLQLRYYNNVSTFTNFNDPDLEREHTIQFQFVLKGMGGFGNRVTKVMDDMIRGYEERDY</sequence>
<keyword evidence="2 4" id="KW-0472">Membrane</keyword>
<organism evidence="7 8">
    <name type="scientific">Candidatus Marimicrobium litorale</name>
    <dbReference type="NCBI Taxonomy" id="2518991"/>
    <lineage>
        <taxon>Bacteria</taxon>
        <taxon>Pseudomonadati</taxon>
        <taxon>Pseudomonadota</taxon>
        <taxon>Gammaproteobacteria</taxon>
        <taxon>Cellvibrionales</taxon>
        <taxon>Halieaceae</taxon>
        <taxon>Marimicrobium</taxon>
    </lineage>
</organism>
<dbReference type="Pfam" id="PF03968">
    <property type="entry name" value="LptD_N"/>
    <property type="match status" value="1"/>
</dbReference>
<dbReference type="InterPro" id="IPR020889">
    <property type="entry name" value="LipoPS_assembly_LptD"/>
</dbReference>
<comment type="similarity">
    <text evidence="4">Belongs to the LptD family.</text>
</comment>